<evidence type="ECO:0000256" key="2">
    <source>
        <dbReference type="SAM" id="MobiDB-lite"/>
    </source>
</evidence>
<proteinExistence type="predicted"/>
<feature type="compositionally biased region" description="Pro residues" evidence="2">
    <location>
        <begin position="30"/>
        <end position="62"/>
    </location>
</feature>
<dbReference type="PANTHER" id="PTHR33470:SF4">
    <property type="entry name" value="OS01G0164025 PROTEIN"/>
    <property type="match status" value="1"/>
</dbReference>
<dbReference type="OrthoDB" id="1936190at2759"/>
<feature type="region of interest" description="Disordered" evidence="2">
    <location>
        <begin position="23"/>
        <end position="65"/>
    </location>
</feature>
<dbReference type="GO" id="GO:0071944">
    <property type="term" value="C:cell periphery"/>
    <property type="evidence" value="ECO:0007669"/>
    <property type="project" value="TreeGrafter"/>
</dbReference>
<sequence>MTAFLPIAVLLSLLVTGATAGGYGSQTPSPSTPAPYTPTPATPAPTPTPAPYTPQPATPKPAPAAHGYDDKKLVVVRVEGLVVCQSCAKRGSQSLDGAAPLPGANVTVTCRDRKNRVMAYRRRVADDNGYFHAEFGVQRADGYLDKDPRGACFVRLLSSPDPKCNIITNIHGGLEGAPLRDEGKQWIDGRGFRNVVYAAGPLAFRSRECAPTRHY</sequence>
<keyword evidence="5" id="KW-1185">Reference proteome</keyword>
<organism evidence="4 5">
    <name type="scientific">Miscanthus lutarioriparius</name>
    <dbReference type="NCBI Taxonomy" id="422564"/>
    <lineage>
        <taxon>Eukaryota</taxon>
        <taxon>Viridiplantae</taxon>
        <taxon>Streptophyta</taxon>
        <taxon>Embryophyta</taxon>
        <taxon>Tracheophyta</taxon>
        <taxon>Spermatophyta</taxon>
        <taxon>Magnoliopsida</taxon>
        <taxon>Liliopsida</taxon>
        <taxon>Poales</taxon>
        <taxon>Poaceae</taxon>
        <taxon>PACMAD clade</taxon>
        <taxon>Panicoideae</taxon>
        <taxon>Andropogonodae</taxon>
        <taxon>Andropogoneae</taxon>
        <taxon>Saccharinae</taxon>
        <taxon>Miscanthus</taxon>
    </lineage>
</organism>
<dbReference type="EMBL" id="CAJGYO010000005">
    <property type="protein sequence ID" value="CAD6232847.1"/>
    <property type="molecule type" value="Genomic_DNA"/>
</dbReference>
<feature type="signal peptide" evidence="3">
    <location>
        <begin position="1"/>
        <end position="20"/>
    </location>
</feature>
<feature type="chain" id="PRO_5032651659" evidence="3">
    <location>
        <begin position="21"/>
        <end position="215"/>
    </location>
</feature>
<protein>
    <submittedName>
        <fullName evidence="4">Uncharacterized protein</fullName>
    </submittedName>
</protein>
<comment type="caution">
    <text evidence="4">The sequence shown here is derived from an EMBL/GenBank/DDBJ whole genome shotgun (WGS) entry which is preliminary data.</text>
</comment>
<accession>A0A811NXS9</accession>
<evidence type="ECO:0000313" key="4">
    <source>
        <dbReference type="EMBL" id="CAD6232847.1"/>
    </source>
</evidence>
<evidence type="ECO:0000313" key="5">
    <source>
        <dbReference type="Proteomes" id="UP000604825"/>
    </source>
</evidence>
<dbReference type="Proteomes" id="UP000604825">
    <property type="component" value="Unassembled WGS sequence"/>
</dbReference>
<dbReference type="AlphaFoldDB" id="A0A811NXS9"/>
<reference evidence="4" key="1">
    <citation type="submission" date="2020-10" db="EMBL/GenBank/DDBJ databases">
        <authorList>
            <person name="Han B."/>
            <person name="Lu T."/>
            <person name="Zhao Q."/>
            <person name="Huang X."/>
            <person name="Zhao Y."/>
        </authorList>
    </citation>
    <scope>NUCLEOTIDE SEQUENCE</scope>
</reference>
<name>A0A811NXS9_9POAL</name>
<gene>
    <name evidence="4" type="ORF">NCGR_LOCUS22419</name>
</gene>
<dbReference type="PANTHER" id="PTHR33470">
    <property type="entry name" value="OS01G0164075 PROTEIN"/>
    <property type="match status" value="1"/>
</dbReference>
<evidence type="ECO:0000256" key="1">
    <source>
        <dbReference type="ARBA" id="ARBA00022729"/>
    </source>
</evidence>
<dbReference type="Pfam" id="PF01190">
    <property type="entry name" value="Pollen_Ole_e_1"/>
    <property type="match status" value="1"/>
</dbReference>
<keyword evidence="1 3" id="KW-0732">Signal</keyword>
<evidence type="ECO:0000256" key="3">
    <source>
        <dbReference type="SAM" id="SignalP"/>
    </source>
</evidence>